<accession>A0A653EC33</accession>
<proteinExistence type="predicted"/>
<sequence length="24" mass="2681">MHGMQEVNGSIPFISTNFLAVQFI</sequence>
<dbReference type="EMBL" id="LR215729">
    <property type="protein sequence ID" value="VEV95048.1"/>
    <property type="molecule type" value="Genomic_DNA"/>
</dbReference>
<dbReference type="AlphaFoldDB" id="A0A653EC33"/>
<evidence type="ECO:0000313" key="2">
    <source>
        <dbReference type="EMBL" id="VEV99576.1"/>
    </source>
</evidence>
<dbReference type="EMBL" id="LR215729">
    <property type="protein sequence ID" value="VEV99576.1"/>
    <property type="molecule type" value="Genomic_DNA"/>
</dbReference>
<gene>
    <name evidence="1" type="ORF">PMYSY11_0001</name>
    <name evidence="2" type="ORF">PMYSY11_4533</name>
</gene>
<protein>
    <submittedName>
        <fullName evidence="2">Uncharacterized protein</fullName>
    </submittedName>
</protein>
<reference evidence="2" key="1">
    <citation type="submission" date="2019-02" db="EMBL/GenBank/DDBJ databases">
        <authorList>
            <consortium name="Genoscope - CEA"/>
            <person name="William W."/>
        </authorList>
    </citation>
    <scope>NUCLEOTIDE SEQUENCE [LARGE SCALE GENOMIC DNA]</scope>
    <source>
        <strain evidence="2">YSy11</strain>
    </source>
</reference>
<organism evidence="2">
    <name type="scientific">Pseudomonas marincola</name>
    <dbReference type="NCBI Taxonomy" id="437900"/>
    <lineage>
        <taxon>Bacteria</taxon>
        <taxon>Pseudomonadati</taxon>
        <taxon>Pseudomonadota</taxon>
        <taxon>Gammaproteobacteria</taxon>
        <taxon>Pseudomonadales</taxon>
        <taxon>Pseudomonadaceae</taxon>
        <taxon>Pseudomonas</taxon>
    </lineage>
</organism>
<evidence type="ECO:0000313" key="1">
    <source>
        <dbReference type="EMBL" id="VEV95048.1"/>
    </source>
</evidence>
<name>A0A653EC33_9PSED</name>